<dbReference type="EMBL" id="MLJW01000232">
    <property type="protein sequence ID" value="OIQ92422.1"/>
    <property type="molecule type" value="Genomic_DNA"/>
</dbReference>
<name>A0A1J5R8S3_9ZZZZ</name>
<evidence type="ECO:0000313" key="1">
    <source>
        <dbReference type="EMBL" id="OIQ92422.1"/>
    </source>
</evidence>
<comment type="caution">
    <text evidence="1">The sequence shown here is derived from an EMBL/GenBank/DDBJ whole genome shotgun (WGS) entry which is preliminary data.</text>
</comment>
<reference evidence="1" key="1">
    <citation type="submission" date="2016-10" db="EMBL/GenBank/DDBJ databases">
        <title>Sequence of Gallionella enrichment culture.</title>
        <authorList>
            <person name="Poehlein A."/>
            <person name="Muehling M."/>
            <person name="Daniel R."/>
        </authorList>
    </citation>
    <scope>NUCLEOTIDE SEQUENCE</scope>
</reference>
<sequence length="66" mass="7651">MAELQKIKLRLNFDEIYTQQAISANILISTDSDILKQEKDYQRLIGEKLKSAADWHMRELKSLSIG</sequence>
<gene>
    <name evidence="1" type="ORF">GALL_256430</name>
</gene>
<proteinExistence type="predicted"/>
<dbReference type="AlphaFoldDB" id="A0A1J5R8S3"/>
<accession>A0A1J5R8S3</accession>
<organism evidence="1">
    <name type="scientific">mine drainage metagenome</name>
    <dbReference type="NCBI Taxonomy" id="410659"/>
    <lineage>
        <taxon>unclassified sequences</taxon>
        <taxon>metagenomes</taxon>
        <taxon>ecological metagenomes</taxon>
    </lineage>
</organism>
<protein>
    <submittedName>
        <fullName evidence="1">Uncharacterized protein</fullName>
    </submittedName>
</protein>